<dbReference type="SUPFAM" id="SSF48403">
    <property type="entry name" value="Ankyrin repeat"/>
    <property type="match status" value="1"/>
</dbReference>
<name>A0A191ZVZ5_9RALS</name>
<dbReference type="GeneID" id="61525797"/>
<sequence>MTYYEVNEEFIEKLHGRYTIDAKKLMEHEQFDPNYINEAGTTHLQAAAEVNNTEILSELIKKGADIKAEQNQDTLKQAAYWGNNESVGVLLDAGMDIHYNDEQALRASLVGDKKETSQLLLSRDANADVAIERVLTDSTDPLKGSIKLNQSQQESLEWLRATAEKIHLKNKFDQQLKQLGQHTAQQQSTKKQKI</sequence>
<dbReference type="Proteomes" id="UP000078572">
    <property type="component" value="Chromosome 1"/>
</dbReference>
<evidence type="ECO:0000313" key="3">
    <source>
        <dbReference type="Proteomes" id="UP000078572"/>
    </source>
</evidence>
<dbReference type="Gene3D" id="1.25.40.20">
    <property type="entry name" value="Ankyrin repeat-containing domain"/>
    <property type="match status" value="1"/>
</dbReference>
<evidence type="ECO:0000256" key="1">
    <source>
        <dbReference type="PROSITE-ProRule" id="PRU00023"/>
    </source>
</evidence>
<feature type="repeat" description="ANK" evidence="1">
    <location>
        <begin position="39"/>
        <end position="71"/>
    </location>
</feature>
<dbReference type="InterPro" id="IPR002110">
    <property type="entry name" value="Ankyrin_rpt"/>
</dbReference>
<dbReference type="PROSITE" id="PS50088">
    <property type="entry name" value="ANK_REPEAT"/>
    <property type="match status" value="1"/>
</dbReference>
<dbReference type="InterPro" id="IPR036770">
    <property type="entry name" value="Ankyrin_rpt-contain_sf"/>
</dbReference>
<dbReference type="SMART" id="SM00248">
    <property type="entry name" value="ANK"/>
    <property type="match status" value="2"/>
</dbReference>
<organism evidence="2 3">
    <name type="scientific">Ralstonia insidiosa</name>
    <dbReference type="NCBI Taxonomy" id="190721"/>
    <lineage>
        <taxon>Bacteria</taxon>
        <taxon>Pseudomonadati</taxon>
        <taxon>Pseudomonadota</taxon>
        <taxon>Betaproteobacteria</taxon>
        <taxon>Burkholderiales</taxon>
        <taxon>Burkholderiaceae</taxon>
        <taxon>Ralstonia</taxon>
    </lineage>
</organism>
<protein>
    <submittedName>
        <fullName evidence="2">Uncharacterized protein</fullName>
    </submittedName>
</protein>
<dbReference type="AlphaFoldDB" id="A0A191ZVZ5"/>
<dbReference type="EMBL" id="CP016022">
    <property type="protein sequence ID" value="ANJ72256.1"/>
    <property type="molecule type" value="Genomic_DNA"/>
</dbReference>
<proteinExistence type="predicted"/>
<dbReference type="Pfam" id="PF12796">
    <property type="entry name" value="Ank_2"/>
    <property type="match status" value="1"/>
</dbReference>
<dbReference type="RefSeq" id="WP_064803054.1">
    <property type="nucleotide sequence ID" value="NZ_CP016022.1"/>
</dbReference>
<accession>A0A191ZVZ5</accession>
<keyword evidence="3" id="KW-1185">Reference proteome</keyword>
<dbReference type="PROSITE" id="PS50297">
    <property type="entry name" value="ANK_REP_REGION"/>
    <property type="match status" value="1"/>
</dbReference>
<gene>
    <name evidence="2" type="ORF">A9Y76_07155</name>
</gene>
<evidence type="ECO:0000313" key="2">
    <source>
        <dbReference type="EMBL" id="ANJ72256.1"/>
    </source>
</evidence>
<reference evidence="3" key="1">
    <citation type="submission" date="2016-06" db="EMBL/GenBank/DDBJ databases">
        <authorList>
            <person name="Xu Y."/>
            <person name="Nagy A."/>
            <person name="Yan X."/>
            <person name="Kim S.W."/>
            <person name="Haley B."/>
            <person name="Liu N.T."/>
            <person name="Nou X."/>
        </authorList>
    </citation>
    <scope>NUCLEOTIDE SEQUENCE [LARGE SCALE GENOMIC DNA]</scope>
    <source>
        <strain evidence="3">ATCC 49129</strain>
    </source>
</reference>
<keyword evidence="1" id="KW-0040">ANK repeat</keyword>